<evidence type="ECO:0000256" key="2">
    <source>
        <dbReference type="SAM" id="Phobius"/>
    </source>
</evidence>
<evidence type="ECO:0000313" key="4">
    <source>
        <dbReference type="Proteomes" id="UP000326178"/>
    </source>
</evidence>
<evidence type="ECO:0000256" key="1">
    <source>
        <dbReference type="SAM" id="MobiDB-lite"/>
    </source>
</evidence>
<accession>A0A5J6FF64</accession>
<protein>
    <submittedName>
        <fullName evidence="3">Methyl-accepting chemotaxis protein</fullName>
    </submittedName>
</protein>
<feature type="region of interest" description="Disordered" evidence="1">
    <location>
        <begin position="343"/>
        <end position="445"/>
    </location>
</feature>
<dbReference type="EMBL" id="CP023702">
    <property type="protein sequence ID" value="QEU74134.1"/>
    <property type="molecule type" value="Genomic_DNA"/>
</dbReference>
<keyword evidence="2" id="KW-1133">Transmembrane helix</keyword>
<sequence length="445" mass="46919">MAAKDTASLDSWAELDLLHSFARPESITSEVPPGDRHKAWSWLEAALGALVFVPLLMTWYGLTQASSAYQALIGANPKAAARPFLQLWQSGFEGHLSGAFTFGHVATGATTAIALLFALVLLHGIRRSLVTRREEEAAHDAEKLMRRLVPVLTRAQLVLNAHRMASPQRFAAELTLAADTLTRLSGRAADVQKDLSSAAEVVAQAVERAEGRLAGVDHAVRPLEDAAGRIEEAVRGNGKEVGAAVADSGAMVSRSLEAARITSGEIRDVLDRAGDRVEDSVLMLSASQRSFTTGVEVAADVSSQVLARLGEITEESARSIAESQDAVRRLAEHTEGLRRAAERLGRTAGVPPAVPAPAAPASSAWPSSPSASSAPATSSTGPLYPTVPLPGDRPDPAPPLRPPEDVTVTLAKGPSDAPQPWDARPEDGVPRDAPPQDTPPRDGAR</sequence>
<keyword evidence="2" id="KW-0812">Transmembrane</keyword>
<keyword evidence="2" id="KW-0472">Membrane</keyword>
<reference evidence="3 4" key="1">
    <citation type="submission" date="2017-09" db="EMBL/GenBank/DDBJ databases">
        <authorList>
            <person name="Lee N."/>
            <person name="Cho B.-K."/>
        </authorList>
    </citation>
    <scope>NUCLEOTIDE SEQUENCE [LARGE SCALE GENOMIC DNA]</scope>
    <source>
        <strain evidence="3 4">ATCC 12769</strain>
    </source>
</reference>
<dbReference type="KEGG" id="snk:CP967_20950"/>
<dbReference type="Proteomes" id="UP000326178">
    <property type="component" value="Chromosome"/>
</dbReference>
<organism evidence="3 4">
    <name type="scientific">Streptomyces nitrosporeus</name>
    <dbReference type="NCBI Taxonomy" id="28894"/>
    <lineage>
        <taxon>Bacteria</taxon>
        <taxon>Bacillati</taxon>
        <taxon>Actinomycetota</taxon>
        <taxon>Actinomycetes</taxon>
        <taxon>Kitasatosporales</taxon>
        <taxon>Streptomycetaceae</taxon>
        <taxon>Streptomyces</taxon>
    </lineage>
</organism>
<proteinExistence type="predicted"/>
<feature type="transmembrane region" description="Helical" evidence="2">
    <location>
        <begin position="102"/>
        <end position="122"/>
    </location>
</feature>
<name>A0A5J6FF64_9ACTN</name>
<keyword evidence="4" id="KW-1185">Reference proteome</keyword>
<feature type="compositionally biased region" description="Low complexity" evidence="1">
    <location>
        <begin position="359"/>
        <end position="382"/>
    </location>
</feature>
<evidence type="ECO:0000313" key="3">
    <source>
        <dbReference type="EMBL" id="QEU74134.1"/>
    </source>
</evidence>
<dbReference type="AlphaFoldDB" id="A0A5J6FF64"/>
<feature type="transmembrane region" description="Helical" evidence="2">
    <location>
        <begin position="42"/>
        <end position="62"/>
    </location>
</feature>
<gene>
    <name evidence="3" type="ORF">CP967_20950</name>
</gene>